<feature type="compositionally biased region" description="Polar residues" evidence="1">
    <location>
        <begin position="39"/>
        <end position="57"/>
    </location>
</feature>
<protein>
    <submittedName>
        <fullName evidence="2">Uncharacterized protein</fullName>
    </submittedName>
</protein>
<reference evidence="2" key="1">
    <citation type="journal article" date="2013" name="BMC Genomics">
        <title>Unscrambling butterfly oogenesis.</title>
        <authorList>
            <person name="Carter J.M."/>
            <person name="Baker S.C."/>
            <person name="Pink R."/>
            <person name="Carter D.R."/>
            <person name="Collins A."/>
            <person name="Tomlin J."/>
            <person name="Gibbs M."/>
            <person name="Breuker C.J."/>
        </authorList>
    </citation>
    <scope>NUCLEOTIDE SEQUENCE</scope>
    <source>
        <tissue evidence="2">Ovary</tissue>
    </source>
</reference>
<sequence>MSKSTVHSTRATMDHSLYDDLDFSPPNNLPQESKLATYMNRSATTPNRNQGPLSQTSHGQTPIGQPPHGQPIIGQGHMSQSHLSQG</sequence>
<feature type="region of interest" description="Disordered" evidence="1">
    <location>
        <begin position="1"/>
        <end position="86"/>
    </location>
</feature>
<feature type="non-terminal residue" evidence="2">
    <location>
        <position position="86"/>
    </location>
</feature>
<name>S4P3J5_9NEOP</name>
<feature type="compositionally biased region" description="Polar residues" evidence="1">
    <location>
        <begin position="1"/>
        <end position="11"/>
    </location>
</feature>
<dbReference type="AlphaFoldDB" id="S4P3J5"/>
<proteinExistence type="predicted"/>
<evidence type="ECO:0000313" key="2">
    <source>
        <dbReference type="EMBL" id="JAA83088.1"/>
    </source>
</evidence>
<dbReference type="EMBL" id="GAIX01009472">
    <property type="protein sequence ID" value="JAA83088.1"/>
    <property type="molecule type" value="Transcribed_RNA"/>
</dbReference>
<organism evidence="2">
    <name type="scientific">Pararge aegeria</name>
    <name type="common">speckled wood butterfly</name>
    <dbReference type="NCBI Taxonomy" id="116150"/>
    <lineage>
        <taxon>Eukaryota</taxon>
        <taxon>Metazoa</taxon>
        <taxon>Ecdysozoa</taxon>
        <taxon>Arthropoda</taxon>
        <taxon>Hexapoda</taxon>
        <taxon>Insecta</taxon>
        <taxon>Pterygota</taxon>
        <taxon>Neoptera</taxon>
        <taxon>Endopterygota</taxon>
        <taxon>Lepidoptera</taxon>
        <taxon>Glossata</taxon>
        <taxon>Ditrysia</taxon>
        <taxon>Papilionoidea</taxon>
        <taxon>Nymphalidae</taxon>
        <taxon>Satyrinae</taxon>
        <taxon>Satyrini</taxon>
        <taxon>Parargina</taxon>
        <taxon>Pararge</taxon>
    </lineage>
</organism>
<reference evidence="2" key="2">
    <citation type="submission" date="2013-05" db="EMBL/GenBank/DDBJ databases">
        <authorList>
            <person name="Carter J.-M."/>
            <person name="Baker S.C."/>
            <person name="Pink R."/>
            <person name="Carter D.R.F."/>
            <person name="Collins A."/>
            <person name="Tomlin J."/>
            <person name="Gibbs M."/>
            <person name="Breuker C.J."/>
        </authorList>
    </citation>
    <scope>NUCLEOTIDE SEQUENCE</scope>
    <source>
        <tissue evidence="2">Ovary</tissue>
    </source>
</reference>
<accession>S4P3J5</accession>
<evidence type="ECO:0000256" key="1">
    <source>
        <dbReference type="SAM" id="MobiDB-lite"/>
    </source>
</evidence>